<dbReference type="Pfam" id="PF13870">
    <property type="entry name" value="CCDC113_CCDC96_CC"/>
    <property type="match status" value="1"/>
</dbReference>
<sequence length="439" mass="50746">MSISEHSLHIANSLRSATSDAKSLLSKSQMIDVPQDLDIPAICYKYYLDDYHSCTDEERERIHEKLDALEMLRTIDLLHNDLATLRLENCILVDFLEKNDPKLLIGLRQRRTSILKKLQNKNQRVSLAGSQPQSSRHSSSKRSMAISASIGTGTEKRKAIDYRLNYKAKAEMAEKAAAEVEKRVTDIERNAMVEVKQLRAKIEELRFRSEETIETEKNFILHFLRDENDVAFLETATERQIERKFRKFTANWFKNARALLGTMRLTIISLQETCQQHRADLITKADLSGILTAVDFEKLIIKRTELLNELEEKSNHMAGLKGVTGKTSLSMTEEKQVMMSLEAEMRNVVTRTEDVTRAIAKLEKEVALVQDNNKKDRVVLAQLRTQLYDYEAPSVAEYIERKEEALMLDKEEKMLHRKIYILNMKLNNALRRCKRNSNK</sequence>
<evidence type="ECO:0000259" key="9">
    <source>
        <dbReference type="Pfam" id="PF13870"/>
    </source>
</evidence>
<dbReference type="GeneID" id="115632035"/>
<keyword evidence="4" id="KW-0966">Cell projection</keyword>
<evidence type="ECO:0000256" key="5">
    <source>
        <dbReference type="ARBA" id="ARBA00044506"/>
    </source>
</evidence>
<dbReference type="PANTHER" id="PTHR15654">
    <property type="entry name" value="COILED-COIL DOMAIN-CONTAINING PROTEIN 113-RELATED"/>
    <property type="match status" value="1"/>
</dbReference>
<feature type="region of interest" description="Disordered" evidence="8">
    <location>
        <begin position="124"/>
        <end position="148"/>
    </location>
</feature>
<dbReference type="GO" id="GO:0060271">
    <property type="term" value="P:cilium assembly"/>
    <property type="evidence" value="ECO:0007669"/>
    <property type="project" value="TreeGrafter"/>
</dbReference>
<evidence type="ECO:0000256" key="8">
    <source>
        <dbReference type="SAM" id="MobiDB-lite"/>
    </source>
</evidence>
<evidence type="ECO:0000256" key="7">
    <source>
        <dbReference type="SAM" id="Coils"/>
    </source>
</evidence>
<dbReference type="AlphaFoldDB" id="A0A6J2UA39"/>
<evidence type="ECO:0000313" key="10">
    <source>
        <dbReference type="Proteomes" id="UP000504634"/>
    </source>
</evidence>
<feature type="compositionally biased region" description="Low complexity" evidence="8">
    <location>
        <begin position="130"/>
        <end position="148"/>
    </location>
</feature>
<protein>
    <recommendedName>
        <fullName evidence="6">Cilia- and flagella-associated protein 263</fullName>
    </recommendedName>
</protein>
<name>A0A6J2UA39_DROLE</name>
<dbReference type="GO" id="GO:0005930">
    <property type="term" value="C:axoneme"/>
    <property type="evidence" value="ECO:0007669"/>
    <property type="project" value="TreeGrafter"/>
</dbReference>
<dbReference type="InterPro" id="IPR025254">
    <property type="entry name" value="CCDC113/CCDC96_CC"/>
</dbReference>
<gene>
    <name evidence="11" type="primary">LOC115632035</name>
</gene>
<evidence type="ECO:0000256" key="6">
    <source>
        <dbReference type="ARBA" id="ARBA00044798"/>
    </source>
</evidence>
<feature type="coiled-coil region" evidence="7">
    <location>
        <begin position="163"/>
        <end position="215"/>
    </location>
</feature>
<comment type="subcellular location">
    <subcellularLocation>
        <location evidence="1">Cell projection</location>
        <location evidence="1">Cilium</location>
    </subcellularLocation>
</comment>
<evidence type="ECO:0000313" key="11">
    <source>
        <dbReference type="RefSeq" id="XP_030384860.1"/>
    </source>
</evidence>
<organism evidence="10 11">
    <name type="scientific">Drosophila lebanonensis</name>
    <name type="common">Fruit fly</name>
    <name type="synonym">Scaptodrosophila lebanonensis</name>
    <dbReference type="NCBI Taxonomy" id="7225"/>
    <lineage>
        <taxon>Eukaryota</taxon>
        <taxon>Metazoa</taxon>
        <taxon>Ecdysozoa</taxon>
        <taxon>Arthropoda</taxon>
        <taxon>Hexapoda</taxon>
        <taxon>Insecta</taxon>
        <taxon>Pterygota</taxon>
        <taxon>Neoptera</taxon>
        <taxon>Endopterygota</taxon>
        <taxon>Diptera</taxon>
        <taxon>Brachycera</taxon>
        <taxon>Muscomorpha</taxon>
        <taxon>Ephydroidea</taxon>
        <taxon>Drosophilidae</taxon>
        <taxon>Scaptodrosophila</taxon>
    </lineage>
</organism>
<dbReference type="RefSeq" id="XP_030384860.1">
    <property type="nucleotide sequence ID" value="XM_030529000.1"/>
</dbReference>
<keyword evidence="2" id="KW-0970">Cilium biogenesis/degradation</keyword>
<comment type="similarity">
    <text evidence="5">Belongs to the CFAP263 family.</text>
</comment>
<dbReference type="PANTHER" id="PTHR15654:SF2">
    <property type="entry name" value="COILED-COIL DOMAIN-CONTAINING PROTEIN 113"/>
    <property type="match status" value="1"/>
</dbReference>
<evidence type="ECO:0000256" key="4">
    <source>
        <dbReference type="ARBA" id="ARBA00023273"/>
    </source>
</evidence>
<accession>A0A6J2UA39</accession>
<evidence type="ECO:0000256" key="1">
    <source>
        <dbReference type="ARBA" id="ARBA00004138"/>
    </source>
</evidence>
<proteinExistence type="inferred from homology"/>
<keyword evidence="3 7" id="KW-0175">Coiled coil</keyword>
<dbReference type="Proteomes" id="UP000504634">
    <property type="component" value="Unplaced"/>
</dbReference>
<reference evidence="11" key="1">
    <citation type="submission" date="2025-08" db="UniProtKB">
        <authorList>
            <consortium name="RefSeq"/>
        </authorList>
    </citation>
    <scope>IDENTIFICATION</scope>
    <source>
        <strain evidence="11">11010-0011.00</strain>
        <tissue evidence="11">Whole body</tissue>
    </source>
</reference>
<dbReference type="GO" id="GO:0036064">
    <property type="term" value="C:ciliary basal body"/>
    <property type="evidence" value="ECO:0007669"/>
    <property type="project" value="TreeGrafter"/>
</dbReference>
<dbReference type="InterPro" id="IPR051885">
    <property type="entry name" value="CC_CF"/>
</dbReference>
<feature type="domain" description="CCDC113/CCDC96 coiled-coil" evidence="9">
    <location>
        <begin position="254"/>
        <end position="427"/>
    </location>
</feature>
<evidence type="ECO:0000256" key="3">
    <source>
        <dbReference type="ARBA" id="ARBA00023054"/>
    </source>
</evidence>
<evidence type="ECO:0000256" key="2">
    <source>
        <dbReference type="ARBA" id="ARBA00022794"/>
    </source>
</evidence>
<keyword evidence="10" id="KW-1185">Reference proteome</keyword>